<reference evidence="5 6" key="1">
    <citation type="journal article" date="2017" name="Nat. Ecol. Evol.">
        <title>Scallop genome provides insights into evolution of bilaterian karyotype and development.</title>
        <authorList>
            <person name="Wang S."/>
            <person name="Zhang J."/>
            <person name="Jiao W."/>
            <person name="Li J."/>
            <person name="Xun X."/>
            <person name="Sun Y."/>
            <person name="Guo X."/>
            <person name="Huan P."/>
            <person name="Dong B."/>
            <person name="Zhang L."/>
            <person name="Hu X."/>
            <person name="Sun X."/>
            <person name="Wang J."/>
            <person name="Zhao C."/>
            <person name="Wang Y."/>
            <person name="Wang D."/>
            <person name="Huang X."/>
            <person name="Wang R."/>
            <person name="Lv J."/>
            <person name="Li Y."/>
            <person name="Zhang Z."/>
            <person name="Liu B."/>
            <person name="Lu W."/>
            <person name="Hui Y."/>
            <person name="Liang J."/>
            <person name="Zhou Z."/>
            <person name="Hou R."/>
            <person name="Li X."/>
            <person name="Liu Y."/>
            <person name="Li H."/>
            <person name="Ning X."/>
            <person name="Lin Y."/>
            <person name="Zhao L."/>
            <person name="Xing Q."/>
            <person name="Dou J."/>
            <person name="Li Y."/>
            <person name="Mao J."/>
            <person name="Guo H."/>
            <person name="Dou H."/>
            <person name="Li T."/>
            <person name="Mu C."/>
            <person name="Jiang W."/>
            <person name="Fu Q."/>
            <person name="Fu X."/>
            <person name="Miao Y."/>
            <person name="Liu J."/>
            <person name="Yu Q."/>
            <person name="Li R."/>
            <person name="Liao H."/>
            <person name="Li X."/>
            <person name="Kong Y."/>
            <person name="Jiang Z."/>
            <person name="Chourrout D."/>
            <person name="Li R."/>
            <person name="Bao Z."/>
        </authorList>
    </citation>
    <scope>NUCLEOTIDE SEQUENCE [LARGE SCALE GENOMIC DNA]</scope>
    <source>
        <strain evidence="5 6">PY_sf001</strain>
    </source>
</reference>
<keyword evidence="3" id="KW-0472">Membrane</keyword>
<sequence length="919" mass="103140">MMTLNAEREMIEYPSVMSVWNSTCVVINTNADVRYPAKRTYEDIEYFCLLTYPECEKPDQTSTLVAVDNYPEPVDNVSCIIYNWEIITCVIDLGQFYRHQLNTDYYGGLRIDVDIRKTRSPGQQPQSKWLRCPKLTYVNETIRDTVTCSWDGLLSGIFTPGVYEFRVNVTNQYRKDSVSSSLHAEVFVKPDSVTDVVVRKRNSTAITLDWSHEVHENVTYEVVNSPWSTSCGPTIPQKVLTNLTSVTVSGLKPFTNYTLSISSCPVIHGNMEHHHGDPTTINVTTHADVPRSNPDLDPGSFSVNVISSKFDLYWQPTNPCQQNGPDFKYVVTITYNNDTEEHLERMPDDFTADIPVDINDTFRIQLQACNSIGCAREPPSFLIFSINRPAEPANVTVNAINNTLVHVSWHHNNRSDVTDYTIHWCLTAGNHKCVSAMNNRTILWNESSLYVPLPGPYKDYLIGVSTEAESREGLISSGITWSTCTQFKYGLPNMSMDTSIIYTDSGLLLTWTQHRKCNPEYGVADIAIVTILNTDIRHKTVINVPMSSESYLVPDLPPGRYEWWIQSQFPRGLSIPTRPGTFVINEEPNYTKYVVITVVSVAVVVLFIVVAVCCCRKASQYLSMVDKDMKQIQPPDINDGRDSGIGIPSDGNSRLQSSSESHETVPLIPVDSREESPSPDLAYCGSQEKDSNFRYNGSSVETYLIAGQYSYKTTDKPNDSMTKEHLLKTPLIKPEITTTKQHLTPNTDGYVTVEQDLTPNTDGYVTAEQQSTPTTDDDVTVEQDLPPNTDDDVTSEQQLTPNTDGYVTATVVSKPENRINVGMSGQQLTSANETHITGGYVTEAQLLKTKCASSGPVFCDASNISKNFRYIDPIFRYDMDNTNAHIFRRKQTSSRKTTRIRPPRRHVSLEPSSGLIPQN</sequence>
<dbReference type="STRING" id="6573.A0A210Q5C8"/>
<dbReference type="InterPro" id="IPR036116">
    <property type="entry name" value="FN3_sf"/>
</dbReference>
<feature type="region of interest" description="Disordered" evidence="2">
    <location>
        <begin position="890"/>
        <end position="919"/>
    </location>
</feature>
<keyword evidence="3" id="KW-1133">Transmembrane helix</keyword>
<dbReference type="Pfam" id="PF00041">
    <property type="entry name" value="fn3"/>
    <property type="match status" value="1"/>
</dbReference>
<evidence type="ECO:0000256" key="2">
    <source>
        <dbReference type="SAM" id="MobiDB-lite"/>
    </source>
</evidence>
<dbReference type="PROSITE" id="PS50853">
    <property type="entry name" value="FN3"/>
    <property type="match status" value="2"/>
</dbReference>
<dbReference type="PANTHER" id="PTHR46708:SF2">
    <property type="entry name" value="FIBRONECTIN TYPE-III DOMAIN-CONTAINING PROTEIN"/>
    <property type="match status" value="1"/>
</dbReference>
<feature type="compositionally biased region" description="Basic residues" evidence="2">
    <location>
        <begin position="890"/>
        <end position="906"/>
    </location>
</feature>
<keyword evidence="6" id="KW-1185">Reference proteome</keyword>
<evidence type="ECO:0000259" key="4">
    <source>
        <dbReference type="PROSITE" id="PS50853"/>
    </source>
</evidence>
<accession>A0A210Q5C8</accession>
<name>A0A210Q5C8_MIZYE</name>
<evidence type="ECO:0000313" key="6">
    <source>
        <dbReference type="Proteomes" id="UP000242188"/>
    </source>
</evidence>
<feature type="region of interest" description="Disordered" evidence="2">
    <location>
        <begin position="763"/>
        <end position="800"/>
    </location>
</feature>
<dbReference type="SUPFAM" id="SSF49265">
    <property type="entry name" value="Fibronectin type III"/>
    <property type="match status" value="2"/>
</dbReference>
<evidence type="ECO:0000256" key="3">
    <source>
        <dbReference type="SAM" id="Phobius"/>
    </source>
</evidence>
<dbReference type="CDD" id="cd00063">
    <property type="entry name" value="FN3"/>
    <property type="match status" value="1"/>
</dbReference>
<dbReference type="InterPro" id="IPR003961">
    <property type="entry name" value="FN3_dom"/>
</dbReference>
<feature type="domain" description="Fibronectin type-III" evidence="4">
    <location>
        <begin position="192"/>
        <end position="288"/>
    </location>
</feature>
<organism evidence="5 6">
    <name type="scientific">Mizuhopecten yessoensis</name>
    <name type="common">Japanese scallop</name>
    <name type="synonym">Patinopecten yessoensis</name>
    <dbReference type="NCBI Taxonomy" id="6573"/>
    <lineage>
        <taxon>Eukaryota</taxon>
        <taxon>Metazoa</taxon>
        <taxon>Spiralia</taxon>
        <taxon>Lophotrochozoa</taxon>
        <taxon>Mollusca</taxon>
        <taxon>Bivalvia</taxon>
        <taxon>Autobranchia</taxon>
        <taxon>Pteriomorphia</taxon>
        <taxon>Pectinida</taxon>
        <taxon>Pectinoidea</taxon>
        <taxon>Pectinidae</taxon>
        <taxon>Mizuhopecten</taxon>
    </lineage>
</organism>
<evidence type="ECO:0000313" key="5">
    <source>
        <dbReference type="EMBL" id="OWF43944.1"/>
    </source>
</evidence>
<dbReference type="InterPro" id="IPR050991">
    <property type="entry name" value="ECM_Regulatory_Proteins"/>
</dbReference>
<keyword evidence="1" id="KW-0677">Repeat</keyword>
<dbReference type="InterPro" id="IPR013783">
    <property type="entry name" value="Ig-like_fold"/>
</dbReference>
<dbReference type="Proteomes" id="UP000242188">
    <property type="component" value="Unassembled WGS sequence"/>
</dbReference>
<dbReference type="PANTHER" id="PTHR46708">
    <property type="entry name" value="TENASCIN"/>
    <property type="match status" value="1"/>
</dbReference>
<gene>
    <name evidence="5" type="ORF">KP79_PYT20439</name>
</gene>
<dbReference type="AlphaFoldDB" id="A0A210Q5C8"/>
<protein>
    <submittedName>
        <fullName evidence="5">Neuronal cell adhesion molecule</fullName>
    </submittedName>
</protein>
<keyword evidence="3" id="KW-0812">Transmembrane</keyword>
<dbReference type="EMBL" id="NEDP02004974">
    <property type="protein sequence ID" value="OWF43944.1"/>
    <property type="molecule type" value="Genomic_DNA"/>
</dbReference>
<proteinExistence type="predicted"/>
<feature type="region of interest" description="Disordered" evidence="2">
    <location>
        <begin position="632"/>
        <end position="679"/>
    </location>
</feature>
<feature type="compositionally biased region" description="Polar residues" evidence="2">
    <location>
        <begin position="763"/>
        <end position="774"/>
    </location>
</feature>
<feature type="domain" description="Fibronectin type-III" evidence="4">
    <location>
        <begin position="391"/>
        <end position="486"/>
    </location>
</feature>
<evidence type="ECO:0000256" key="1">
    <source>
        <dbReference type="ARBA" id="ARBA00022737"/>
    </source>
</evidence>
<comment type="caution">
    <text evidence="5">The sequence shown here is derived from an EMBL/GenBank/DDBJ whole genome shotgun (WGS) entry which is preliminary data.</text>
</comment>
<feature type="transmembrane region" description="Helical" evidence="3">
    <location>
        <begin position="593"/>
        <end position="614"/>
    </location>
</feature>
<dbReference type="Gene3D" id="2.60.40.10">
    <property type="entry name" value="Immunoglobulins"/>
    <property type="match status" value="2"/>
</dbReference>
<feature type="compositionally biased region" description="Polar residues" evidence="2">
    <location>
        <begin position="650"/>
        <end position="659"/>
    </location>
</feature>
<dbReference type="OrthoDB" id="6071279at2759"/>
<dbReference type="SMART" id="SM00060">
    <property type="entry name" value="FN3"/>
    <property type="match status" value="2"/>
</dbReference>